<reference evidence="2 3" key="1">
    <citation type="submission" date="2019-11" db="EMBL/GenBank/DDBJ databases">
        <title>Venturia inaequalis Genome Resource.</title>
        <authorList>
            <person name="Lichtner F.J."/>
        </authorList>
    </citation>
    <scope>NUCLEOTIDE SEQUENCE [LARGE SCALE GENOMIC DNA]</scope>
    <source>
        <strain evidence="2">Bline_iso_100314</strain>
    </source>
</reference>
<evidence type="ECO:0000313" key="2">
    <source>
        <dbReference type="EMBL" id="KAE9969000.1"/>
    </source>
</evidence>
<sequence length="719" mass="79213">MDDTTEEVWPEWDDTFAQHDARILFPDLYKGRNAKRNNERYDVDIGDRNNPIIGIPGTEGIQWSEGNKIIEDAFPDYTPPEPYDFENEFAKWNSDTLHKVHLRDECEAAVPEAKKLALEANFASINATKANIGALFHEKSPDWILPSRKDSSGMFNFSNNNKIGFRPTYANILEASYKQPYDEFPPTPGRYPSLSSTGTSQLASSIHSSSEENGPVAKKRKIVSRLDISASFSQNDDNDDGSSPPTPGAPSDMDAEEDGDVTMDDAEPVQASTASLPTTEGQDGLVNINPDVEMSEEFYVNLDATLGAERTEQINIREVGDDPAEHTEIVAEDVIMGESSVAATQHTGFDLAKHLKQTKPRDGEDTQSRHSLPLFPFETAAPVSRTSPIVEIPASSAPLLASPAIEAKASSTKPTQKGQINKSAAIIKTSAPTTPPGKQKQKQVSAASSPIVTASPLKLLQQSVQMGRKSSFSEAQASSEDTSQVKTKGKLSAGILSRTNESLLDDFVFMDIEAVENMKAPELRTHIRGIESLKSYYNGVNKASMIKWFMKWQQQMQALKDEKAEEGAKAVEQSQAGGLGSDEEEEGEDEEEYEEEEEEEEVEKKGEEEEDPDAEGSTDEEFFEAQESPVTGNVTPGQPLKSPFTGQPRPNKNSPLLTKLNAAKYPAPPASIQAARGLGRTKTKNLRHEPDYYKEFEAEKKRENKRDRRSVSRPASYKV</sequence>
<organism evidence="2 3">
    <name type="scientific">Venturia inaequalis</name>
    <name type="common">Apple scab fungus</name>
    <dbReference type="NCBI Taxonomy" id="5025"/>
    <lineage>
        <taxon>Eukaryota</taxon>
        <taxon>Fungi</taxon>
        <taxon>Dikarya</taxon>
        <taxon>Ascomycota</taxon>
        <taxon>Pezizomycotina</taxon>
        <taxon>Dothideomycetes</taxon>
        <taxon>Pleosporomycetidae</taxon>
        <taxon>Venturiales</taxon>
        <taxon>Venturiaceae</taxon>
        <taxon>Venturia</taxon>
    </lineage>
</organism>
<dbReference type="EMBL" id="WNWQ01000387">
    <property type="protein sequence ID" value="KAE9969000.1"/>
    <property type="molecule type" value="Genomic_DNA"/>
</dbReference>
<feature type="compositionally biased region" description="Polar residues" evidence="1">
    <location>
        <begin position="644"/>
        <end position="656"/>
    </location>
</feature>
<dbReference type="Proteomes" id="UP000433883">
    <property type="component" value="Unassembled WGS sequence"/>
</dbReference>
<feature type="region of interest" description="Disordered" evidence="1">
    <location>
        <begin position="180"/>
        <end position="287"/>
    </location>
</feature>
<name>A0A8H3UG47_VENIN</name>
<comment type="caution">
    <text evidence="2">The sequence shown here is derived from an EMBL/GenBank/DDBJ whole genome shotgun (WGS) entry which is preliminary data.</text>
</comment>
<evidence type="ECO:0000256" key="1">
    <source>
        <dbReference type="SAM" id="MobiDB-lite"/>
    </source>
</evidence>
<feature type="compositionally biased region" description="Basic and acidic residues" evidence="1">
    <location>
        <begin position="686"/>
        <end position="710"/>
    </location>
</feature>
<feature type="region of interest" description="Disordered" evidence="1">
    <location>
        <begin position="429"/>
        <end position="449"/>
    </location>
</feature>
<feature type="compositionally biased region" description="Acidic residues" evidence="1">
    <location>
        <begin position="253"/>
        <end position="267"/>
    </location>
</feature>
<protein>
    <submittedName>
        <fullName evidence="2">Uncharacterized protein</fullName>
    </submittedName>
</protein>
<dbReference type="AlphaFoldDB" id="A0A8H3UG47"/>
<accession>A0A8H3UG47</accession>
<feature type="compositionally biased region" description="Acidic residues" evidence="1">
    <location>
        <begin position="608"/>
        <end position="624"/>
    </location>
</feature>
<proteinExistence type="predicted"/>
<feature type="region of interest" description="Disordered" evidence="1">
    <location>
        <begin position="561"/>
        <end position="719"/>
    </location>
</feature>
<feature type="compositionally biased region" description="Acidic residues" evidence="1">
    <location>
        <begin position="581"/>
        <end position="601"/>
    </location>
</feature>
<feature type="compositionally biased region" description="Polar residues" evidence="1">
    <location>
        <begin position="270"/>
        <end position="281"/>
    </location>
</feature>
<feature type="compositionally biased region" description="Polar residues" evidence="1">
    <location>
        <begin position="193"/>
        <end position="212"/>
    </location>
</feature>
<evidence type="ECO:0000313" key="3">
    <source>
        <dbReference type="Proteomes" id="UP000433883"/>
    </source>
</evidence>
<gene>
    <name evidence="2" type="ORF">BLS_005554</name>
</gene>